<feature type="domain" description="Cpl-7 lysozyme C-terminal" evidence="2">
    <location>
        <begin position="30"/>
        <end position="71"/>
    </location>
</feature>
<reference evidence="3 4" key="1">
    <citation type="submission" date="2017-09" db="EMBL/GenBank/DDBJ databases">
        <title>Large-scale bioinformatics analysis of Bacillus genomes uncovers conserved roles of natural products in bacterial physiology.</title>
        <authorList>
            <consortium name="Agbiome Team Llc"/>
            <person name="Bleich R.M."/>
            <person name="Grubbs K.J."/>
            <person name="Santa Maria K.C."/>
            <person name="Allen S.E."/>
            <person name="Farag S."/>
            <person name="Shank E.A."/>
            <person name="Bowers A."/>
        </authorList>
    </citation>
    <scope>NUCLEOTIDE SEQUENCE [LARGE SCALE GENOMIC DNA]</scope>
    <source>
        <strain evidence="3 4">AFS041711</strain>
    </source>
</reference>
<proteinExistence type="predicted"/>
<protein>
    <recommendedName>
        <fullName evidence="2">Cpl-7 lysozyme C-terminal domain-containing protein</fullName>
    </recommendedName>
</protein>
<evidence type="ECO:0000313" key="3">
    <source>
        <dbReference type="EMBL" id="PGS81745.1"/>
    </source>
</evidence>
<dbReference type="AlphaFoldDB" id="A0A9X7GXF0"/>
<evidence type="ECO:0000259" key="2">
    <source>
        <dbReference type="SMART" id="SM01095"/>
    </source>
</evidence>
<accession>A0A9X7GXF0</accession>
<sequence length="71" mass="7647">MSNMDKVAAGILNAFNIQSGNSTSTPNKTNEQIADEVINGKWGNGEDRKNRLRAAGYDPAVIQALVNKKLS</sequence>
<evidence type="ECO:0000256" key="1">
    <source>
        <dbReference type="SAM" id="MobiDB-lite"/>
    </source>
</evidence>
<dbReference type="EMBL" id="NULI01000033">
    <property type="protein sequence ID" value="PGS81745.1"/>
    <property type="molecule type" value="Genomic_DNA"/>
</dbReference>
<feature type="region of interest" description="Disordered" evidence="1">
    <location>
        <begin position="18"/>
        <end position="48"/>
    </location>
</feature>
<name>A0A9X7GXF0_BACCE</name>
<dbReference type="InterPro" id="IPR013168">
    <property type="entry name" value="Cpl_7_lyso_C"/>
</dbReference>
<feature type="compositionally biased region" description="Polar residues" evidence="1">
    <location>
        <begin position="18"/>
        <end position="32"/>
    </location>
</feature>
<evidence type="ECO:0000313" key="4">
    <source>
        <dbReference type="Proteomes" id="UP000224203"/>
    </source>
</evidence>
<dbReference type="Proteomes" id="UP000224203">
    <property type="component" value="Unassembled WGS sequence"/>
</dbReference>
<dbReference type="Pfam" id="PF08230">
    <property type="entry name" value="CW_7"/>
    <property type="match status" value="1"/>
</dbReference>
<comment type="caution">
    <text evidence="3">The sequence shown here is derived from an EMBL/GenBank/DDBJ whole genome shotgun (WGS) entry which is preliminary data.</text>
</comment>
<organism evidence="3 4">
    <name type="scientific">Bacillus cereus</name>
    <dbReference type="NCBI Taxonomy" id="1396"/>
    <lineage>
        <taxon>Bacteria</taxon>
        <taxon>Bacillati</taxon>
        <taxon>Bacillota</taxon>
        <taxon>Bacilli</taxon>
        <taxon>Bacillales</taxon>
        <taxon>Bacillaceae</taxon>
        <taxon>Bacillus</taxon>
        <taxon>Bacillus cereus group</taxon>
    </lineage>
</organism>
<dbReference type="SMART" id="SM01095">
    <property type="entry name" value="Cpl-7"/>
    <property type="match status" value="1"/>
</dbReference>
<gene>
    <name evidence="3" type="ORF">COC69_05670</name>
</gene>